<dbReference type="GO" id="GO:0016301">
    <property type="term" value="F:kinase activity"/>
    <property type="evidence" value="ECO:0007669"/>
    <property type="project" value="UniProtKB-KW"/>
</dbReference>
<reference evidence="5 6" key="1">
    <citation type="submission" date="2016-10" db="EMBL/GenBank/DDBJ databases">
        <authorList>
            <person name="de Groot N.N."/>
        </authorList>
    </citation>
    <scope>NUCLEOTIDE SEQUENCE [LARGE SCALE GENOMIC DNA]</scope>
    <source>
        <strain evidence="5 6">CGMCC 1.10434</strain>
    </source>
</reference>
<proteinExistence type="inferred from homology"/>
<evidence type="ECO:0000256" key="1">
    <source>
        <dbReference type="ARBA" id="ARBA00010688"/>
    </source>
</evidence>
<evidence type="ECO:0000259" key="4">
    <source>
        <dbReference type="Pfam" id="PF00294"/>
    </source>
</evidence>
<keyword evidence="2" id="KW-0808">Transferase</keyword>
<keyword evidence="6" id="KW-1185">Reference proteome</keyword>
<organism evidence="5 6">
    <name type="scientific">Amphibacillus marinus</name>
    <dbReference type="NCBI Taxonomy" id="872970"/>
    <lineage>
        <taxon>Bacteria</taxon>
        <taxon>Bacillati</taxon>
        <taxon>Bacillota</taxon>
        <taxon>Bacilli</taxon>
        <taxon>Bacillales</taxon>
        <taxon>Bacillaceae</taxon>
        <taxon>Amphibacillus</taxon>
    </lineage>
</organism>
<evidence type="ECO:0000256" key="2">
    <source>
        <dbReference type="ARBA" id="ARBA00022679"/>
    </source>
</evidence>
<dbReference type="Pfam" id="PF00294">
    <property type="entry name" value="PfkB"/>
    <property type="match status" value="1"/>
</dbReference>
<feature type="domain" description="Carbohydrate kinase PfkB" evidence="4">
    <location>
        <begin position="1"/>
        <end position="204"/>
    </location>
</feature>
<dbReference type="OrthoDB" id="9813569at2"/>
<keyword evidence="3 5" id="KW-0418">Kinase</keyword>
<protein>
    <submittedName>
        <fullName evidence="5">2-dehydro-3-deoxygluconokinase</fullName>
    </submittedName>
</protein>
<evidence type="ECO:0000313" key="5">
    <source>
        <dbReference type="EMBL" id="SEO53042.1"/>
    </source>
</evidence>
<dbReference type="InterPro" id="IPR011611">
    <property type="entry name" value="PfkB_dom"/>
</dbReference>
<dbReference type="STRING" id="872970.SAMN04488134_108153"/>
<dbReference type="CDD" id="cd01166">
    <property type="entry name" value="KdgK"/>
    <property type="match status" value="1"/>
</dbReference>
<dbReference type="PANTHER" id="PTHR43320:SF2">
    <property type="entry name" value="2-DEHYDRO-3-DEOXYGLUCONOKINASE_2-DEHYDRO-3-DEOXYGALACTONOKINASE"/>
    <property type="match status" value="1"/>
</dbReference>
<sequence>MKKIVTFGEILARFSTDQGQRLSKSNQLTLHYGGAEANVAVSLAQLGHQTAFASKVPNNHLGQGIIQYLKAMNVATDLVQLGGERLGTYYLEVGAGNRGSQVIYDRKHSSFSQTVEHDWDFDALLSDTSILHVTGITPALSESLIKMVEALFKRAQTLNVKVSFDCNYRGKLWSQEQAGTVLRRLLPYVNICSCGELDMVYLFNYAQQPDHLTYKDKLYNYYRLLTDDYPNIEYLLSTKRENLSASHNRLTGYLYTNNEIYQSRIFDIDHIIDRVGGGDAFVAGTLHGIIKDWNPDAIVSFATAASVLKHTIKGDANLVSEEEIKSQMSSENQISR</sequence>
<dbReference type="Gene3D" id="3.40.1190.20">
    <property type="match status" value="1"/>
</dbReference>
<dbReference type="PANTHER" id="PTHR43320">
    <property type="entry name" value="SUGAR KINASE"/>
    <property type="match status" value="1"/>
</dbReference>
<evidence type="ECO:0000313" key="6">
    <source>
        <dbReference type="Proteomes" id="UP000199300"/>
    </source>
</evidence>
<evidence type="ECO:0000256" key="3">
    <source>
        <dbReference type="ARBA" id="ARBA00022777"/>
    </source>
</evidence>
<dbReference type="SUPFAM" id="SSF53613">
    <property type="entry name" value="Ribokinase-like"/>
    <property type="match status" value="1"/>
</dbReference>
<dbReference type="AlphaFoldDB" id="A0A1H8QFQ0"/>
<dbReference type="EMBL" id="FODJ01000008">
    <property type="protein sequence ID" value="SEO53042.1"/>
    <property type="molecule type" value="Genomic_DNA"/>
</dbReference>
<accession>A0A1H8QFQ0</accession>
<dbReference type="RefSeq" id="WP_091498551.1">
    <property type="nucleotide sequence ID" value="NZ_FODJ01000008.1"/>
</dbReference>
<comment type="similarity">
    <text evidence="1">Belongs to the carbohydrate kinase PfkB family.</text>
</comment>
<name>A0A1H8QFQ0_9BACI</name>
<dbReference type="Proteomes" id="UP000199300">
    <property type="component" value="Unassembled WGS sequence"/>
</dbReference>
<dbReference type="InterPro" id="IPR029056">
    <property type="entry name" value="Ribokinase-like"/>
</dbReference>
<dbReference type="InterPro" id="IPR052700">
    <property type="entry name" value="Carb_kinase_PfkB-like"/>
</dbReference>
<gene>
    <name evidence="5" type="ORF">SAMN04488134_108153</name>
</gene>